<comment type="caution">
    <text evidence="2">The sequence shown here is derived from an EMBL/GenBank/DDBJ whole genome shotgun (WGS) entry which is preliminary data.</text>
</comment>
<name>A0ABU1ADX1_9BACT</name>
<gene>
    <name evidence="2" type="ORF">QEH59_00645</name>
</gene>
<dbReference type="Proteomes" id="UP001243717">
    <property type="component" value="Unassembled WGS sequence"/>
</dbReference>
<protein>
    <submittedName>
        <fullName evidence="2">Uncharacterized protein</fullName>
    </submittedName>
</protein>
<dbReference type="RefSeq" id="WP_308983421.1">
    <property type="nucleotide sequence ID" value="NZ_JARXIC010000001.1"/>
</dbReference>
<proteinExistence type="predicted"/>
<accession>A0ABU1ADX1</accession>
<reference evidence="2 3" key="1">
    <citation type="submission" date="2023-04" db="EMBL/GenBank/DDBJ databases">
        <title>A novel bacteria isolated from coastal sediment.</title>
        <authorList>
            <person name="Liu X.-J."/>
            <person name="Du Z.-J."/>
        </authorList>
    </citation>
    <scope>NUCLEOTIDE SEQUENCE [LARGE SCALE GENOMIC DNA]</scope>
    <source>
        <strain evidence="2 3">SDUM461004</strain>
    </source>
</reference>
<evidence type="ECO:0000256" key="1">
    <source>
        <dbReference type="SAM" id="SignalP"/>
    </source>
</evidence>
<sequence>MRHSKQLKRSYCILILLGALNTNAKTIETMATLGGYIKSDLDGKNASFISSEDTQINFIGALGKNGARQIIFGFNLPSLNGKFKSAVVEFDMRKQDATSSFPWFNIDAYGFTHKPTIDDLYIGPLDQTKVLLANDLMSNQWTQNGETIQIDVTDYLNKLYRGRTTSEENFYIRLNPDDPDGDLSTGDMREGNFARYRPLIGTKENKSSAILKILTD</sequence>
<evidence type="ECO:0000313" key="2">
    <source>
        <dbReference type="EMBL" id="MDQ8192912.1"/>
    </source>
</evidence>
<evidence type="ECO:0000313" key="3">
    <source>
        <dbReference type="Proteomes" id="UP001243717"/>
    </source>
</evidence>
<keyword evidence="1" id="KW-0732">Signal</keyword>
<feature type="signal peptide" evidence="1">
    <location>
        <begin position="1"/>
        <end position="24"/>
    </location>
</feature>
<keyword evidence="3" id="KW-1185">Reference proteome</keyword>
<dbReference type="EMBL" id="JARXIC010000001">
    <property type="protein sequence ID" value="MDQ8192912.1"/>
    <property type="molecule type" value="Genomic_DNA"/>
</dbReference>
<feature type="chain" id="PRO_5045291247" evidence="1">
    <location>
        <begin position="25"/>
        <end position="216"/>
    </location>
</feature>
<organism evidence="2 3">
    <name type="scientific">Thalassobacterium sedimentorum</name>
    <dbReference type="NCBI Taxonomy" id="3041258"/>
    <lineage>
        <taxon>Bacteria</taxon>
        <taxon>Pseudomonadati</taxon>
        <taxon>Verrucomicrobiota</taxon>
        <taxon>Opitutia</taxon>
        <taxon>Puniceicoccales</taxon>
        <taxon>Coraliomargaritaceae</taxon>
        <taxon>Thalassobacterium</taxon>
    </lineage>
</organism>